<dbReference type="RefSeq" id="XP_035494556.1">
    <property type="nucleotide sequence ID" value="XM_035638663.2"/>
</dbReference>
<dbReference type="PIRSF" id="PIRSF037505">
    <property type="entry name" value="Betaine_HMT"/>
    <property type="match status" value="1"/>
</dbReference>
<feature type="domain" description="Hcy-binding" evidence="8">
    <location>
        <begin position="58"/>
        <end position="359"/>
    </location>
</feature>
<sequence length="429" mass="47590">MGTETGSATSRDLSTSCEKRVASDRRYLCRSEQKYIYLCKCSVLRDEMSQLMESKSTKGILERLDAGEVVVGDGGYVLQLERRGYVKAGNWTPEAAVEHPEAVRQLHREFLRAGADVLQTFTFYCSDDKLEISSNVTNITGAQINEAACDIAREVANTGNALVAGCVSKTPCYQKSRSETEVKAIFKKQMDDFLKKDIDFLIVEFVDHVEEAVWAVEVLKTSGKPVGATLCISPQGDMQGIPPGECAVRLVKAGADIVGVNCHLDPLTCIHTVKLMKEGLEKAALRAHLMIQPLGFHTPEHNFGGYTSLPEYPFAMETRAMTRWDIHKYAREAYNAGIRYVGGCCGFEAYHIRAIAEELSAERGSLPPASEKHGLWGAALEIHTKPWVRARARREYWENLLPASGRPKCPSMATPADDYEHQLRSNIPI</sequence>
<dbReference type="GO" id="GO:0032259">
    <property type="term" value="P:methylation"/>
    <property type="evidence" value="ECO:0007669"/>
    <property type="project" value="UniProtKB-KW"/>
</dbReference>
<dbReference type="InterPro" id="IPR051524">
    <property type="entry name" value="BHMT"/>
</dbReference>
<evidence type="ECO:0000256" key="7">
    <source>
        <dbReference type="PROSITE-ProRule" id="PRU00333"/>
    </source>
</evidence>
<keyword evidence="2 7" id="KW-0489">Methyltransferase</keyword>
<comment type="cofactor">
    <cofactor evidence="6">
        <name>Zn(2+)</name>
        <dbReference type="ChEBI" id="CHEBI:29105"/>
    </cofactor>
    <text evidence="6">Binds 1 zinc ion per subunit.</text>
</comment>
<dbReference type="PANTHER" id="PTHR46120:SF1">
    <property type="entry name" value="HCY-BINDING DOMAIN-CONTAINING PROTEIN"/>
    <property type="match status" value="1"/>
</dbReference>
<keyword evidence="4 6" id="KW-0479">Metal-binding</keyword>
<dbReference type="RefSeq" id="XP_035494555.1">
    <property type="nucleotide sequence ID" value="XM_035638662.2"/>
</dbReference>
<dbReference type="FunFam" id="3.20.20.330:FF:000003">
    <property type="entry name" value="Betaine--homocysteine S-methyltransferase 1"/>
    <property type="match status" value="1"/>
</dbReference>
<dbReference type="OrthoDB" id="261426at2759"/>
<feature type="binding site" evidence="6 7">
    <location>
        <position position="344"/>
    </location>
    <ligand>
        <name>Zn(2+)</name>
        <dbReference type="ChEBI" id="CHEBI:29105"/>
    </ligand>
</feature>
<dbReference type="PROSITE" id="PS50970">
    <property type="entry name" value="HCY"/>
    <property type="match status" value="1"/>
</dbReference>
<dbReference type="GO" id="GO:0008270">
    <property type="term" value="F:zinc ion binding"/>
    <property type="evidence" value="ECO:0007669"/>
    <property type="project" value="InterPro"/>
</dbReference>
<evidence type="ECO:0000256" key="6">
    <source>
        <dbReference type="PIRSR" id="PIRSR037505-2"/>
    </source>
</evidence>
<dbReference type="KEGG" id="smau:118313322"/>
<dbReference type="InterPro" id="IPR017226">
    <property type="entry name" value="BHMT-like"/>
</dbReference>
<gene>
    <name evidence="9" type="primary">LOC118313322</name>
</gene>
<protein>
    <recommendedName>
        <fullName evidence="8">Hcy-binding domain-containing protein</fullName>
    </recommendedName>
</protein>
<dbReference type="SUPFAM" id="SSF82282">
    <property type="entry name" value="Homocysteine S-methyltransferase"/>
    <property type="match status" value="1"/>
</dbReference>
<dbReference type="PANTHER" id="PTHR46120">
    <property type="entry name" value="BETAINE--HOMOCYSTEINE S-METHYLTRANSFERASE 1"/>
    <property type="match status" value="1"/>
</dbReference>
<dbReference type="GO" id="GO:0047150">
    <property type="term" value="F:betaine-homocysteine S-methyltransferase activity"/>
    <property type="evidence" value="ECO:0007669"/>
    <property type="project" value="TreeGrafter"/>
</dbReference>
<comment type="pathway">
    <text evidence="1">Amino-acid biosynthesis; L-methionine biosynthesis via de novo pathway; L-methionine from L-homocysteine (BhmT route): step 1/1.</text>
</comment>
<keyword evidence="5 6" id="KW-0862">Zinc</keyword>
<reference evidence="9" key="2">
    <citation type="submission" date="2025-08" db="UniProtKB">
        <authorList>
            <consortium name="Ensembl"/>
        </authorList>
    </citation>
    <scope>IDENTIFICATION</scope>
</reference>
<dbReference type="UniPathway" id="UPA00051">
    <property type="reaction ID" value="UER00083"/>
</dbReference>
<evidence type="ECO:0000259" key="8">
    <source>
        <dbReference type="PROSITE" id="PS50970"/>
    </source>
</evidence>
<evidence type="ECO:0000256" key="2">
    <source>
        <dbReference type="ARBA" id="ARBA00022603"/>
    </source>
</evidence>
<feature type="binding site" evidence="6 7">
    <location>
        <position position="262"/>
    </location>
    <ligand>
        <name>Zn(2+)</name>
        <dbReference type="ChEBI" id="CHEBI:29105"/>
    </ligand>
</feature>
<dbReference type="GO" id="GO:0071267">
    <property type="term" value="P:L-methionine salvage"/>
    <property type="evidence" value="ECO:0007669"/>
    <property type="project" value="TreeGrafter"/>
</dbReference>
<name>A0A8D3ADK7_SCOMX</name>
<accession>A0A8D3ADK7</accession>
<dbReference type="InterPro" id="IPR003726">
    <property type="entry name" value="HCY_dom"/>
</dbReference>
<dbReference type="Gene3D" id="3.20.20.330">
    <property type="entry name" value="Homocysteine-binding-like domain"/>
    <property type="match status" value="1"/>
</dbReference>
<proteinExistence type="predicted"/>
<feature type="binding site" evidence="6 7">
    <location>
        <position position="345"/>
    </location>
    <ligand>
        <name>Zn(2+)</name>
        <dbReference type="ChEBI" id="CHEBI:29105"/>
    </ligand>
</feature>
<dbReference type="Proteomes" id="UP000694558">
    <property type="component" value="Chromosome 9"/>
</dbReference>
<dbReference type="GeneTree" id="ENSGT00390000003122"/>
<evidence type="ECO:0000256" key="1">
    <source>
        <dbReference type="ARBA" id="ARBA00005137"/>
    </source>
</evidence>
<dbReference type="Pfam" id="PF02574">
    <property type="entry name" value="S-methyl_trans"/>
    <property type="match status" value="1"/>
</dbReference>
<evidence type="ECO:0000256" key="5">
    <source>
        <dbReference type="ARBA" id="ARBA00022833"/>
    </source>
</evidence>
<evidence type="ECO:0000313" key="10">
    <source>
        <dbReference type="Proteomes" id="UP000694558"/>
    </source>
</evidence>
<evidence type="ECO:0000256" key="3">
    <source>
        <dbReference type="ARBA" id="ARBA00022679"/>
    </source>
</evidence>
<dbReference type="GeneID" id="118313322"/>
<dbReference type="RefSeq" id="XP_047184949.1">
    <property type="nucleotide sequence ID" value="XM_047328993.1"/>
</dbReference>
<dbReference type="Ensembl" id="ENSSMAT00000016776.2">
    <property type="protein sequence ID" value="ENSSMAP00000016569.2"/>
    <property type="gene ID" value="ENSSMAG00000010154.2"/>
</dbReference>
<evidence type="ECO:0000256" key="4">
    <source>
        <dbReference type="ARBA" id="ARBA00022723"/>
    </source>
</evidence>
<evidence type="ECO:0000313" key="9">
    <source>
        <dbReference type="Ensembl" id="ENSSMAP00000016569.2"/>
    </source>
</evidence>
<reference evidence="9" key="1">
    <citation type="submission" date="2023-05" db="EMBL/GenBank/DDBJ databases">
        <title>High-quality long-read genome of Scophthalmus maximus.</title>
        <authorList>
            <person name="Lien S."/>
            <person name="Martinez P."/>
        </authorList>
    </citation>
    <scope>NUCLEOTIDE SEQUENCE [LARGE SCALE GENOMIC DNA]</scope>
</reference>
<keyword evidence="3 7" id="KW-0808">Transferase</keyword>
<dbReference type="GO" id="GO:0005829">
    <property type="term" value="C:cytosol"/>
    <property type="evidence" value="ECO:0007669"/>
    <property type="project" value="TreeGrafter"/>
</dbReference>
<dbReference type="InterPro" id="IPR036589">
    <property type="entry name" value="HCY_dom_sf"/>
</dbReference>
<organism evidence="9 10">
    <name type="scientific">Scophthalmus maximus</name>
    <name type="common">Turbot</name>
    <name type="synonym">Psetta maxima</name>
    <dbReference type="NCBI Taxonomy" id="52904"/>
    <lineage>
        <taxon>Eukaryota</taxon>
        <taxon>Metazoa</taxon>
        <taxon>Chordata</taxon>
        <taxon>Craniata</taxon>
        <taxon>Vertebrata</taxon>
        <taxon>Euteleostomi</taxon>
        <taxon>Actinopterygii</taxon>
        <taxon>Neopterygii</taxon>
        <taxon>Teleostei</taxon>
        <taxon>Neoteleostei</taxon>
        <taxon>Acanthomorphata</taxon>
        <taxon>Carangaria</taxon>
        <taxon>Pleuronectiformes</taxon>
        <taxon>Pleuronectoidei</taxon>
        <taxon>Scophthalmidae</taxon>
        <taxon>Scophthalmus</taxon>
    </lineage>
</organism>
<dbReference type="AlphaFoldDB" id="A0A8D3ADK7"/>